<dbReference type="AlphaFoldDB" id="A0A8D9FCQ3"/>
<proteinExistence type="predicted"/>
<dbReference type="EMBL" id="HBUF01282265">
    <property type="protein sequence ID" value="CAG6687627.1"/>
    <property type="molecule type" value="Transcribed_RNA"/>
</dbReference>
<dbReference type="InterPro" id="IPR039353">
    <property type="entry name" value="TF_Adf1"/>
</dbReference>
<organism evidence="2">
    <name type="scientific">Cacopsylla melanoneura</name>
    <dbReference type="NCBI Taxonomy" id="428564"/>
    <lineage>
        <taxon>Eukaryota</taxon>
        <taxon>Metazoa</taxon>
        <taxon>Ecdysozoa</taxon>
        <taxon>Arthropoda</taxon>
        <taxon>Hexapoda</taxon>
        <taxon>Insecta</taxon>
        <taxon>Pterygota</taxon>
        <taxon>Neoptera</taxon>
        <taxon>Paraneoptera</taxon>
        <taxon>Hemiptera</taxon>
        <taxon>Sternorrhyncha</taxon>
        <taxon>Psylloidea</taxon>
        <taxon>Psyllidae</taxon>
        <taxon>Psyllinae</taxon>
        <taxon>Cacopsylla</taxon>
    </lineage>
</organism>
<accession>A0A8D9FCQ3</accession>
<dbReference type="GO" id="GO:0005634">
    <property type="term" value="C:nucleus"/>
    <property type="evidence" value="ECO:0007669"/>
    <property type="project" value="TreeGrafter"/>
</dbReference>
<evidence type="ECO:0000313" key="2">
    <source>
        <dbReference type="EMBL" id="CAG6785968.1"/>
    </source>
</evidence>
<feature type="domain" description="MADF" evidence="1">
    <location>
        <begin position="10"/>
        <end position="97"/>
    </location>
</feature>
<evidence type="ECO:0000259" key="1">
    <source>
        <dbReference type="PROSITE" id="PS51029"/>
    </source>
</evidence>
<protein>
    <recommendedName>
        <fullName evidence="1">MADF domain-containing protein</fullName>
    </recommendedName>
</protein>
<reference evidence="2" key="1">
    <citation type="submission" date="2021-05" db="EMBL/GenBank/DDBJ databases">
        <authorList>
            <person name="Alioto T."/>
            <person name="Alioto T."/>
            <person name="Gomez Garrido J."/>
        </authorList>
    </citation>
    <scope>NUCLEOTIDE SEQUENCE</scope>
</reference>
<dbReference type="PANTHER" id="PTHR12243:SF67">
    <property type="entry name" value="COREPRESSOR OF PANGOLIN, ISOFORM A-RELATED"/>
    <property type="match status" value="1"/>
</dbReference>
<dbReference type="EMBL" id="HBUF01028166">
    <property type="protein sequence ID" value="CAG6613675.1"/>
    <property type="molecule type" value="Transcribed_RNA"/>
</dbReference>
<dbReference type="InterPro" id="IPR006578">
    <property type="entry name" value="MADF-dom"/>
</dbReference>
<dbReference type="Pfam" id="PF10545">
    <property type="entry name" value="MADF_DNA_bdg"/>
    <property type="match status" value="1"/>
</dbReference>
<dbReference type="PANTHER" id="PTHR12243">
    <property type="entry name" value="MADF DOMAIN TRANSCRIPTION FACTOR"/>
    <property type="match status" value="1"/>
</dbReference>
<name>A0A8D9FCQ3_9HEMI</name>
<dbReference type="GO" id="GO:0005667">
    <property type="term" value="C:transcription regulator complex"/>
    <property type="evidence" value="ECO:0007669"/>
    <property type="project" value="TreeGrafter"/>
</dbReference>
<dbReference type="EMBL" id="HBUF01646155">
    <property type="protein sequence ID" value="CAG6785971.1"/>
    <property type="molecule type" value="Transcribed_RNA"/>
</dbReference>
<dbReference type="EMBL" id="HBUF01646156">
    <property type="protein sequence ID" value="CAG6785972.1"/>
    <property type="molecule type" value="Transcribed_RNA"/>
</dbReference>
<dbReference type="PROSITE" id="PS51029">
    <property type="entry name" value="MADF"/>
    <property type="match status" value="1"/>
</dbReference>
<dbReference type="EMBL" id="HBUF01646153">
    <property type="protein sequence ID" value="CAG6785968.1"/>
    <property type="molecule type" value="Transcribed_RNA"/>
</dbReference>
<sequence length="134" mass="15533">MIPEDEFNETLLVLVQEHPVLYDPSHPECKDKSKTLRIWAVIAKQMYTSVELVRKRFVNLKDAFKRSLDKPTTGQGSKTTKPYKYAAQMQFLVRTFGRRKTLSNIVKDMLKLVRGAQKKAREARSNSEHDYSVS</sequence>
<dbReference type="GO" id="GO:0006357">
    <property type="term" value="P:regulation of transcription by RNA polymerase II"/>
    <property type="evidence" value="ECO:0007669"/>
    <property type="project" value="TreeGrafter"/>
</dbReference>
<dbReference type="SMART" id="SM00595">
    <property type="entry name" value="MADF"/>
    <property type="match status" value="1"/>
</dbReference>